<comment type="caution">
    <text evidence="2">The sequence shown here is derived from an EMBL/GenBank/DDBJ whole genome shotgun (WGS) entry which is preliminary data.</text>
</comment>
<sequence>MASSVCEDEFGFGFDEGMLRHCLPSNVLHEACLHKVHNTRYCLQNHHQLRFHKSSSSVEPQYSRSSSHQRAKLANGGYGMQAIFLESGQRSCGTGVFLPQTGGTNFQTRKKKPGCAPVLLPDRVIRALNLNVHTLSLQISRRQDPKYEPRCGEDISKPSKKKHDQKNGSKQDDGVDQSHIPEKIFLPKEWTY</sequence>
<organism evidence="2 3">
    <name type="scientific">Acacia crassicarpa</name>
    <name type="common">northern wattle</name>
    <dbReference type="NCBI Taxonomy" id="499986"/>
    <lineage>
        <taxon>Eukaryota</taxon>
        <taxon>Viridiplantae</taxon>
        <taxon>Streptophyta</taxon>
        <taxon>Embryophyta</taxon>
        <taxon>Tracheophyta</taxon>
        <taxon>Spermatophyta</taxon>
        <taxon>Magnoliopsida</taxon>
        <taxon>eudicotyledons</taxon>
        <taxon>Gunneridae</taxon>
        <taxon>Pentapetalae</taxon>
        <taxon>rosids</taxon>
        <taxon>fabids</taxon>
        <taxon>Fabales</taxon>
        <taxon>Fabaceae</taxon>
        <taxon>Caesalpinioideae</taxon>
        <taxon>mimosoid clade</taxon>
        <taxon>Acacieae</taxon>
        <taxon>Acacia</taxon>
    </lineage>
</organism>
<evidence type="ECO:0000256" key="1">
    <source>
        <dbReference type="SAM" id="MobiDB-lite"/>
    </source>
</evidence>
<evidence type="ECO:0000313" key="2">
    <source>
        <dbReference type="EMBL" id="KAK4281157.1"/>
    </source>
</evidence>
<protein>
    <submittedName>
        <fullName evidence="2">Uncharacterized protein</fullName>
    </submittedName>
</protein>
<name>A0AAE1N1L5_9FABA</name>
<dbReference type="PANTHER" id="PTHR33356">
    <property type="entry name" value="TIP41-LIKE PROTEIN"/>
    <property type="match status" value="1"/>
</dbReference>
<dbReference type="PANTHER" id="PTHR33356:SF13">
    <property type="entry name" value="DUF4005 DOMAIN-CONTAINING PROTEIN"/>
    <property type="match status" value="1"/>
</dbReference>
<dbReference type="Proteomes" id="UP001293593">
    <property type="component" value="Unassembled WGS sequence"/>
</dbReference>
<evidence type="ECO:0000313" key="3">
    <source>
        <dbReference type="Proteomes" id="UP001293593"/>
    </source>
</evidence>
<keyword evidence="3" id="KW-1185">Reference proteome</keyword>
<accession>A0AAE1N1L5</accession>
<reference evidence="2" key="1">
    <citation type="submission" date="2023-10" db="EMBL/GenBank/DDBJ databases">
        <title>Chromosome-level genome of the transformable northern wattle, Acacia crassicarpa.</title>
        <authorList>
            <person name="Massaro I."/>
            <person name="Sinha N.R."/>
            <person name="Poethig S."/>
            <person name="Leichty A.R."/>
        </authorList>
    </citation>
    <scope>NUCLEOTIDE SEQUENCE</scope>
    <source>
        <strain evidence="2">Acra3RX</strain>
        <tissue evidence="2">Leaf</tissue>
    </source>
</reference>
<proteinExistence type="predicted"/>
<feature type="compositionally biased region" description="Basic and acidic residues" evidence="1">
    <location>
        <begin position="179"/>
        <end position="192"/>
    </location>
</feature>
<feature type="compositionally biased region" description="Basic and acidic residues" evidence="1">
    <location>
        <begin position="141"/>
        <end position="157"/>
    </location>
</feature>
<dbReference type="EMBL" id="JAWXYG010000002">
    <property type="protein sequence ID" value="KAK4281157.1"/>
    <property type="molecule type" value="Genomic_DNA"/>
</dbReference>
<feature type="region of interest" description="Disordered" evidence="1">
    <location>
        <begin position="141"/>
        <end position="192"/>
    </location>
</feature>
<gene>
    <name evidence="2" type="ORF">QN277_012682</name>
</gene>
<dbReference type="AlphaFoldDB" id="A0AAE1N1L5"/>